<dbReference type="EMBL" id="JACHHB010000010">
    <property type="protein sequence ID" value="MBB5174158.1"/>
    <property type="molecule type" value="Genomic_DNA"/>
</dbReference>
<protein>
    <submittedName>
        <fullName evidence="2">Vacuolar-type H+-ATPase subunit I/STV1</fullName>
    </submittedName>
</protein>
<organism evidence="2 3">
    <name type="scientific">Texcoconibacillus texcoconensis</name>
    <dbReference type="NCBI Taxonomy" id="1095777"/>
    <lineage>
        <taxon>Bacteria</taxon>
        <taxon>Bacillati</taxon>
        <taxon>Bacillota</taxon>
        <taxon>Bacilli</taxon>
        <taxon>Bacillales</taxon>
        <taxon>Bacillaceae</taxon>
        <taxon>Texcoconibacillus</taxon>
    </lineage>
</organism>
<evidence type="ECO:0000313" key="2">
    <source>
        <dbReference type="EMBL" id="MBB5174158.1"/>
    </source>
</evidence>
<feature type="transmembrane region" description="Helical" evidence="1">
    <location>
        <begin position="42"/>
        <end position="65"/>
    </location>
</feature>
<gene>
    <name evidence="2" type="ORF">HNQ41_002352</name>
</gene>
<dbReference type="AlphaFoldDB" id="A0A840QS62"/>
<evidence type="ECO:0000256" key="1">
    <source>
        <dbReference type="SAM" id="Phobius"/>
    </source>
</evidence>
<name>A0A840QS62_9BACI</name>
<comment type="caution">
    <text evidence="2">The sequence shown here is derived from an EMBL/GenBank/DDBJ whole genome shotgun (WGS) entry which is preliminary data.</text>
</comment>
<reference evidence="2 3" key="1">
    <citation type="submission" date="2020-08" db="EMBL/GenBank/DDBJ databases">
        <title>Genomic Encyclopedia of Type Strains, Phase IV (KMG-IV): sequencing the most valuable type-strain genomes for metagenomic binning, comparative biology and taxonomic classification.</title>
        <authorList>
            <person name="Goeker M."/>
        </authorList>
    </citation>
    <scope>NUCLEOTIDE SEQUENCE [LARGE SCALE GENOMIC DNA]</scope>
    <source>
        <strain evidence="2 3">DSM 24696</strain>
    </source>
</reference>
<dbReference type="Proteomes" id="UP000551878">
    <property type="component" value="Unassembled WGS sequence"/>
</dbReference>
<keyword evidence="1" id="KW-0472">Membrane</keyword>
<accession>A0A840QS62</accession>
<keyword evidence="3" id="KW-1185">Reference proteome</keyword>
<proteinExistence type="predicted"/>
<keyword evidence="1" id="KW-0812">Transmembrane</keyword>
<keyword evidence="1" id="KW-1133">Transmembrane helix</keyword>
<sequence length="67" mass="7517">MNWLDGALLRNISLLLVIVGLLCIIGARITREWQQPLTRIGAWLIASGIVLFGILIVIVMIVLNWSY</sequence>
<evidence type="ECO:0000313" key="3">
    <source>
        <dbReference type="Proteomes" id="UP000551878"/>
    </source>
</evidence>
<feature type="transmembrane region" description="Helical" evidence="1">
    <location>
        <begin position="12"/>
        <end position="30"/>
    </location>
</feature>
<dbReference type="RefSeq" id="WP_184664589.1">
    <property type="nucleotide sequence ID" value="NZ_JACHHB010000010.1"/>
</dbReference>